<sequence length="201" mass="22981">MPDIVESVLDMRAEVDLRGDTDEQTALNFCLKNIGMLKKTTKQCLEAFQQIRPDDPVLIETVRRNSFSMFGSTDSEIKKHLQQLASDPTSQEWMDRLRKNDIENQKQRYDYKKLLQISKLLLERGANPNAVHTSPVNGHTPLMLAVEVNEAELVQIMLTKGGDPYHFCTNPLFGDQFKVDCWTIASIYKSHDALKVLGEKR</sequence>
<keyword evidence="3" id="KW-1185">Reference proteome</keyword>
<dbReference type="PROSITE" id="PS50088">
    <property type="entry name" value="ANK_REPEAT"/>
    <property type="match status" value="1"/>
</dbReference>
<evidence type="ECO:0000313" key="2">
    <source>
        <dbReference type="EMBL" id="PVZ66786.1"/>
    </source>
</evidence>
<accession>A0A2V1GXW8</accession>
<comment type="caution">
    <text evidence="2">The sequence shown here is derived from an EMBL/GenBank/DDBJ whole genome shotgun (WGS) entry which is preliminary data.</text>
</comment>
<dbReference type="RefSeq" id="WP_116688149.1">
    <property type="nucleotide sequence ID" value="NZ_CAWNYD010000007.1"/>
</dbReference>
<proteinExistence type="predicted"/>
<evidence type="ECO:0000313" key="3">
    <source>
        <dbReference type="Proteomes" id="UP000244906"/>
    </source>
</evidence>
<gene>
    <name evidence="2" type="ORF">DC094_16110</name>
</gene>
<dbReference type="PROSITE" id="PS50297">
    <property type="entry name" value="ANK_REP_REGION"/>
    <property type="match status" value="1"/>
</dbReference>
<dbReference type="Pfam" id="PF00023">
    <property type="entry name" value="Ank"/>
    <property type="match status" value="1"/>
</dbReference>
<dbReference type="InterPro" id="IPR036770">
    <property type="entry name" value="Ankyrin_rpt-contain_sf"/>
</dbReference>
<dbReference type="SUPFAM" id="SSF48403">
    <property type="entry name" value="Ankyrin repeat"/>
    <property type="match status" value="1"/>
</dbReference>
<organism evidence="2 3">
    <name type="scientific">Pelagibaculum spongiae</name>
    <dbReference type="NCBI Taxonomy" id="2080658"/>
    <lineage>
        <taxon>Bacteria</taxon>
        <taxon>Pseudomonadati</taxon>
        <taxon>Pseudomonadota</taxon>
        <taxon>Gammaproteobacteria</taxon>
        <taxon>Oceanospirillales</taxon>
        <taxon>Pelagibaculum</taxon>
    </lineage>
</organism>
<feature type="repeat" description="ANK" evidence="1">
    <location>
        <begin position="137"/>
        <end position="163"/>
    </location>
</feature>
<dbReference type="OrthoDB" id="8912608at2"/>
<reference evidence="2 3" key="1">
    <citation type="submission" date="2018-04" db="EMBL/GenBank/DDBJ databases">
        <title>Thalassorhabdus spongiae gen. nov., sp. nov., isolated from a marine sponge in South-West Iceland.</title>
        <authorList>
            <person name="Knobloch S."/>
            <person name="Daussin A."/>
            <person name="Johannsson R."/>
            <person name="Marteinsson V.T."/>
        </authorList>
    </citation>
    <scope>NUCLEOTIDE SEQUENCE [LARGE SCALE GENOMIC DNA]</scope>
    <source>
        <strain evidence="2 3">Hp12</strain>
    </source>
</reference>
<dbReference type="SMART" id="SM00248">
    <property type="entry name" value="ANK"/>
    <property type="match status" value="1"/>
</dbReference>
<name>A0A2V1GXW8_9GAMM</name>
<dbReference type="EMBL" id="QDDL01000007">
    <property type="protein sequence ID" value="PVZ66786.1"/>
    <property type="molecule type" value="Genomic_DNA"/>
</dbReference>
<dbReference type="InterPro" id="IPR002110">
    <property type="entry name" value="Ankyrin_rpt"/>
</dbReference>
<evidence type="ECO:0000256" key="1">
    <source>
        <dbReference type="PROSITE-ProRule" id="PRU00023"/>
    </source>
</evidence>
<dbReference type="AlphaFoldDB" id="A0A2V1GXW8"/>
<keyword evidence="1" id="KW-0040">ANK repeat</keyword>
<protein>
    <submittedName>
        <fullName evidence="2">Uncharacterized protein</fullName>
    </submittedName>
</protein>
<dbReference type="Gene3D" id="1.25.40.20">
    <property type="entry name" value="Ankyrin repeat-containing domain"/>
    <property type="match status" value="1"/>
</dbReference>
<dbReference type="Proteomes" id="UP000244906">
    <property type="component" value="Unassembled WGS sequence"/>
</dbReference>